<keyword evidence="3" id="KW-1185">Reference proteome</keyword>
<dbReference type="EMBL" id="MDET01000059">
    <property type="protein sequence ID" value="OQM73398.1"/>
    <property type="molecule type" value="Genomic_DNA"/>
</dbReference>
<dbReference type="AlphaFoldDB" id="A0A1V8RJL9"/>
<name>A0A1V8RJL9_9HYPH</name>
<accession>A0A1V8RJL9</accession>
<dbReference type="RefSeq" id="WP_080921711.1">
    <property type="nucleotide sequence ID" value="NZ_MDET01000059.1"/>
</dbReference>
<feature type="domain" description="DUF5983" evidence="1">
    <location>
        <begin position="9"/>
        <end position="97"/>
    </location>
</feature>
<dbReference type="STRING" id="1873176.BFN67_08860"/>
<reference evidence="2 3" key="1">
    <citation type="journal article" date="2016" name="Int. J. Syst. Evol. Microbiol.">
        <title>Pseudaminobacter manganicus sp. nov., isolated from sludge of a manganese mine.</title>
        <authorList>
            <person name="Li J."/>
            <person name="Huang J."/>
            <person name="Liao S."/>
            <person name="Wang G."/>
        </authorList>
    </citation>
    <scope>NUCLEOTIDE SEQUENCE [LARGE SCALE GENOMIC DNA]</scope>
    <source>
        <strain evidence="2 3">JH-7</strain>
    </source>
</reference>
<sequence>MTTLETRRFVVISTAHVSETTAKRLDNTPPKDWPCLGGPYGEYGWFLYAHDENAGVWPDTIPDELFNVMTWSRRQGFDYILFDCDADQVADLPTFDW</sequence>
<proteinExistence type="predicted"/>
<organism evidence="2 3">
    <name type="scientific">Manganibacter manganicus</name>
    <dbReference type="NCBI Taxonomy" id="1873176"/>
    <lineage>
        <taxon>Bacteria</taxon>
        <taxon>Pseudomonadati</taxon>
        <taxon>Pseudomonadota</taxon>
        <taxon>Alphaproteobacteria</taxon>
        <taxon>Hyphomicrobiales</taxon>
        <taxon>Phyllobacteriaceae</taxon>
        <taxon>Manganibacter</taxon>
    </lineage>
</organism>
<evidence type="ECO:0000313" key="3">
    <source>
        <dbReference type="Proteomes" id="UP000191905"/>
    </source>
</evidence>
<dbReference type="Pfam" id="PF19419">
    <property type="entry name" value="DUF5983"/>
    <property type="match status" value="1"/>
</dbReference>
<protein>
    <recommendedName>
        <fullName evidence="1">DUF5983 domain-containing protein</fullName>
    </recommendedName>
</protein>
<evidence type="ECO:0000259" key="1">
    <source>
        <dbReference type="Pfam" id="PF19419"/>
    </source>
</evidence>
<dbReference type="InterPro" id="IPR046025">
    <property type="entry name" value="DUF5983"/>
</dbReference>
<gene>
    <name evidence="2" type="ORF">BFN67_08860</name>
</gene>
<dbReference type="Proteomes" id="UP000191905">
    <property type="component" value="Unassembled WGS sequence"/>
</dbReference>
<comment type="caution">
    <text evidence="2">The sequence shown here is derived from an EMBL/GenBank/DDBJ whole genome shotgun (WGS) entry which is preliminary data.</text>
</comment>
<dbReference type="OrthoDB" id="7274689at2"/>
<evidence type="ECO:0000313" key="2">
    <source>
        <dbReference type="EMBL" id="OQM73398.1"/>
    </source>
</evidence>